<dbReference type="GO" id="GO:0004032">
    <property type="term" value="F:aldose reductase (NADPH) activity"/>
    <property type="evidence" value="ECO:0007669"/>
    <property type="project" value="EnsemblFungi"/>
</dbReference>
<gene>
    <name evidence="8" type="primary">TBLA0F01980</name>
    <name evidence="8" type="ORF">TBLA_0F01980</name>
</gene>
<keyword evidence="3" id="KW-0560">Oxidoreductase</keyword>
<evidence type="ECO:0000256" key="4">
    <source>
        <dbReference type="PIRSR" id="PIRSR000097-1"/>
    </source>
</evidence>
<dbReference type="OrthoDB" id="416253at2759"/>
<name>I2H5T8_HENB6</name>
<dbReference type="FunCoup" id="I2H5T8">
    <property type="interactions" value="221"/>
</dbReference>
<proteinExistence type="inferred from homology"/>
<dbReference type="InterPro" id="IPR018170">
    <property type="entry name" value="Aldo/ket_reductase_CS"/>
</dbReference>
<evidence type="ECO:0000313" key="8">
    <source>
        <dbReference type="EMBL" id="CCH61740.1"/>
    </source>
</evidence>
<dbReference type="InterPro" id="IPR020471">
    <property type="entry name" value="AKR"/>
</dbReference>
<dbReference type="GO" id="GO:0042180">
    <property type="term" value="P:ketone metabolic process"/>
    <property type="evidence" value="ECO:0007669"/>
    <property type="project" value="EnsemblFungi"/>
</dbReference>
<dbReference type="GO" id="GO:0034599">
    <property type="term" value="P:cellular response to oxidative stress"/>
    <property type="evidence" value="ECO:0007669"/>
    <property type="project" value="EnsemblFungi"/>
</dbReference>
<dbReference type="GO" id="GO:0051269">
    <property type="term" value="F:alpha-ketoester reductase (NADPH) activity"/>
    <property type="evidence" value="ECO:0007669"/>
    <property type="project" value="EnsemblFungi"/>
</dbReference>
<dbReference type="Proteomes" id="UP000002866">
    <property type="component" value="Chromosome 6"/>
</dbReference>
<dbReference type="InterPro" id="IPR036812">
    <property type="entry name" value="NAD(P)_OxRdtase_dom_sf"/>
</dbReference>
<dbReference type="RefSeq" id="XP_004181259.1">
    <property type="nucleotide sequence ID" value="XM_004181211.1"/>
</dbReference>
<dbReference type="SUPFAM" id="SSF51430">
    <property type="entry name" value="NAD(P)-linked oxidoreductase"/>
    <property type="match status" value="1"/>
</dbReference>
<evidence type="ECO:0000256" key="2">
    <source>
        <dbReference type="ARBA" id="ARBA00022857"/>
    </source>
</evidence>
<dbReference type="KEGG" id="tbl:TBLA_0F01980"/>
<evidence type="ECO:0000313" key="9">
    <source>
        <dbReference type="Proteomes" id="UP000002866"/>
    </source>
</evidence>
<organism evidence="8 9">
    <name type="scientific">Henningerozyma blattae (strain ATCC 34711 / CBS 6284 / DSM 70876 / NBRC 10599 / NRRL Y-10934 / UCD 77-7)</name>
    <name type="common">Yeast</name>
    <name type="synonym">Tetrapisispora blattae</name>
    <dbReference type="NCBI Taxonomy" id="1071380"/>
    <lineage>
        <taxon>Eukaryota</taxon>
        <taxon>Fungi</taxon>
        <taxon>Dikarya</taxon>
        <taxon>Ascomycota</taxon>
        <taxon>Saccharomycotina</taxon>
        <taxon>Saccharomycetes</taxon>
        <taxon>Saccharomycetales</taxon>
        <taxon>Saccharomycetaceae</taxon>
        <taxon>Henningerozyma</taxon>
    </lineage>
</organism>
<dbReference type="GO" id="GO:0051268">
    <property type="term" value="F:alpha-keto amide reductase activity"/>
    <property type="evidence" value="ECO:0007669"/>
    <property type="project" value="EnsemblFungi"/>
</dbReference>
<dbReference type="PANTHER" id="PTHR43827">
    <property type="entry name" value="2,5-DIKETO-D-GLUCONIC ACID REDUCTASE"/>
    <property type="match status" value="1"/>
</dbReference>
<dbReference type="EMBL" id="HE806321">
    <property type="protein sequence ID" value="CCH61740.1"/>
    <property type="molecule type" value="Genomic_DNA"/>
</dbReference>
<comment type="similarity">
    <text evidence="1">Belongs to the aldo/keto reductase family.</text>
</comment>
<dbReference type="InterPro" id="IPR023210">
    <property type="entry name" value="NADP_OxRdtase_dom"/>
</dbReference>
<dbReference type="OMA" id="IGTGTRW"/>
<dbReference type="HOGENOM" id="CLU_023205_0_3_1"/>
<dbReference type="PIRSF" id="PIRSF000097">
    <property type="entry name" value="AKR"/>
    <property type="match status" value="1"/>
</dbReference>
<dbReference type="PROSITE" id="PS00062">
    <property type="entry name" value="ALDOKETO_REDUCTASE_2"/>
    <property type="match status" value="1"/>
</dbReference>
<dbReference type="PANTHER" id="PTHR43827:SF3">
    <property type="entry name" value="NADP-DEPENDENT OXIDOREDUCTASE DOMAIN-CONTAINING PROTEIN"/>
    <property type="match status" value="1"/>
</dbReference>
<protein>
    <recommendedName>
        <fullName evidence="7">NADP-dependent oxidoreductase domain-containing protein</fullName>
    </recommendedName>
</protein>
<accession>I2H5T8</accession>
<dbReference type="PRINTS" id="PR00069">
    <property type="entry name" value="ALDKETRDTASE"/>
</dbReference>
<dbReference type="Pfam" id="PF00248">
    <property type="entry name" value="Aldo_ket_red"/>
    <property type="match status" value="1"/>
</dbReference>
<evidence type="ECO:0000256" key="1">
    <source>
        <dbReference type="ARBA" id="ARBA00007905"/>
    </source>
</evidence>
<feature type="site" description="Lowers pKa of active site Tyr" evidence="6">
    <location>
        <position position="88"/>
    </location>
</feature>
<keyword evidence="2" id="KW-0521">NADP</keyword>
<dbReference type="InterPro" id="IPR044494">
    <property type="entry name" value="AKR3C2/3"/>
</dbReference>
<feature type="binding site" evidence="5">
    <location>
        <position position="121"/>
    </location>
    <ligand>
        <name>substrate</name>
    </ligand>
</feature>
<dbReference type="AlphaFoldDB" id="I2H5T8"/>
<dbReference type="FunFam" id="3.20.20.100:FF:000002">
    <property type="entry name" value="2,5-diketo-D-gluconic acid reductase A"/>
    <property type="match status" value="1"/>
</dbReference>
<dbReference type="GeneID" id="14496849"/>
<dbReference type="CDD" id="cd19120">
    <property type="entry name" value="AKR_AKR3C2-3"/>
    <property type="match status" value="1"/>
</dbReference>
<feature type="active site" description="Proton donor" evidence="4">
    <location>
        <position position="63"/>
    </location>
</feature>
<dbReference type="InParanoid" id="I2H5T8"/>
<evidence type="ECO:0000256" key="5">
    <source>
        <dbReference type="PIRSR" id="PIRSR000097-2"/>
    </source>
</evidence>
<dbReference type="STRING" id="1071380.I2H5T8"/>
<keyword evidence="9" id="KW-1185">Reference proteome</keyword>
<dbReference type="GO" id="GO:0016652">
    <property type="term" value="F:oxidoreductase activity, acting on NAD(P)H as acceptor"/>
    <property type="evidence" value="ECO:0007669"/>
    <property type="project" value="InterPro"/>
</dbReference>
<reference evidence="8 9" key="1">
    <citation type="journal article" date="2011" name="Proc. Natl. Acad. Sci. U.S.A.">
        <title>Evolutionary erosion of yeast sex chromosomes by mating-type switching accidents.</title>
        <authorList>
            <person name="Gordon J.L."/>
            <person name="Armisen D."/>
            <person name="Proux-Wera E."/>
            <person name="Oheigeartaigh S.S."/>
            <person name="Byrne K.P."/>
            <person name="Wolfe K.H."/>
        </authorList>
    </citation>
    <scope>NUCLEOTIDE SEQUENCE [LARGE SCALE GENOMIC DNA]</scope>
    <source>
        <strain evidence="9">ATCC 34711 / CBS 6284 / DSM 70876 / NBRC 10599 / NRRL Y-10934 / UCD 77-7</strain>
    </source>
</reference>
<evidence type="ECO:0000256" key="6">
    <source>
        <dbReference type="PIRSR" id="PIRSR000097-3"/>
    </source>
</evidence>
<evidence type="ECO:0000259" key="7">
    <source>
        <dbReference type="Pfam" id="PF00248"/>
    </source>
</evidence>
<sequence length="302" mass="35399">MSYQTSLITLNNGNKIPGISIIGTGTRWYKYNPEDKYSDALVKQIENALELPGMLHIDCAEMYQTHAEVGEALRNSKKPRDEIFITDKYAIPRKFSSNPKEGLKLALEKMGLEYVDLYLLHFPIIDPKLYDFTLEEAWKMMEDLYNEGLAKNIGVSNFRVEDLEQLSKSWVIKPQINQIEFNAYLQNQTPGIYDYCIKNNIQLEAFCPLVPLREVNEKDLLPLYVKQLAQKYSKTENQIMLRWVSQRKVIPVTTSSRPERVRDAYDIFSFELTQDEVEFITKLGSQHDTIRKYWNVYYDKYN</sequence>
<dbReference type="Gene3D" id="3.20.20.100">
    <property type="entry name" value="NADP-dependent oxidoreductase domain"/>
    <property type="match status" value="1"/>
</dbReference>
<feature type="domain" description="NADP-dependent oxidoreductase" evidence="7">
    <location>
        <begin position="27"/>
        <end position="283"/>
    </location>
</feature>
<evidence type="ECO:0000256" key="3">
    <source>
        <dbReference type="ARBA" id="ARBA00023002"/>
    </source>
</evidence>
<dbReference type="eggNOG" id="KOG1577">
    <property type="taxonomic scope" value="Eukaryota"/>
</dbReference>